<dbReference type="AlphaFoldDB" id="A0A7H1MKK9"/>
<dbReference type="InterPro" id="IPR036259">
    <property type="entry name" value="MFS_trans_sf"/>
</dbReference>
<dbReference type="NCBIfam" id="TIGR00792">
    <property type="entry name" value="gph"/>
    <property type="match status" value="1"/>
</dbReference>
<evidence type="ECO:0000256" key="7">
    <source>
        <dbReference type="ARBA" id="ARBA00022989"/>
    </source>
</evidence>
<dbReference type="InterPro" id="IPR039672">
    <property type="entry name" value="MFS_2"/>
</dbReference>
<evidence type="ECO:0000256" key="5">
    <source>
        <dbReference type="ARBA" id="ARBA00022692"/>
    </source>
</evidence>
<dbReference type="InterPro" id="IPR018043">
    <property type="entry name" value="Na/Gal_symport_CS"/>
</dbReference>
<sequence>MSDKMKQRFAYAFGAFGHDAYYVTLSTYFMIFVTSTLFTGADKATEAKYIGLITSLVVGIRLVEIIFDPIIGSIIDNTKSKYGKFKPWLVIGGLVSAVALVIIYTNFFGLAVSQPSLYLGLFAVIFIILDSFYSFKDIAFWSMIPALSNDTAERGTLATFARFGSSLGANGTTALVVPIVAFFTAMTGGKGDESAAGWFWFAIVIAVISAGSAIITAKFSKENNTILRRQEKNEKYSIVDVFKAIFMNDQLMWLAISYMFYAIANVATTGVLMFYFKFVIGRVSEFALVGVISMITGIIAVPLFPILTRLITRRYVFILGIILMLLGYTSFLVAGNNIGIITLGLILFYFPQQLIFLSVLMTITDSVEYGQWKNGVRKEAVTLSLRPLLDKLAGAFSNAIVGFVAIAAGMTGSATASDITASGIRTYHLYAFVIPGVLMLVSMIIFIWKITLTEKKHAEIVKELESRYKKDENTKL</sequence>
<proteinExistence type="predicted"/>
<evidence type="ECO:0000256" key="1">
    <source>
        <dbReference type="ARBA" id="ARBA00004651"/>
    </source>
</evidence>
<dbReference type="GO" id="GO:0015293">
    <property type="term" value="F:symporter activity"/>
    <property type="evidence" value="ECO:0007669"/>
    <property type="project" value="UniProtKB-KW"/>
</dbReference>
<evidence type="ECO:0000256" key="4">
    <source>
        <dbReference type="ARBA" id="ARBA00022597"/>
    </source>
</evidence>
<dbReference type="PANTHER" id="PTHR11328">
    <property type="entry name" value="MAJOR FACILITATOR SUPERFAMILY DOMAIN-CONTAINING PROTEIN"/>
    <property type="match status" value="1"/>
</dbReference>
<evidence type="ECO:0000256" key="6">
    <source>
        <dbReference type="ARBA" id="ARBA00022847"/>
    </source>
</evidence>
<organism evidence="9 10">
    <name type="scientific">Weissella koreensis</name>
    <dbReference type="NCBI Taxonomy" id="165096"/>
    <lineage>
        <taxon>Bacteria</taxon>
        <taxon>Bacillati</taxon>
        <taxon>Bacillota</taxon>
        <taxon>Bacilli</taxon>
        <taxon>Lactobacillales</taxon>
        <taxon>Lactobacillaceae</taxon>
        <taxon>Weissella</taxon>
    </lineage>
</organism>
<keyword evidence="6" id="KW-0769">Symport</keyword>
<keyword evidence="7" id="KW-1133">Transmembrane helix</keyword>
<dbReference type="InterPro" id="IPR001927">
    <property type="entry name" value="Na/Gal_symport"/>
</dbReference>
<keyword evidence="8" id="KW-0472">Membrane</keyword>
<dbReference type="GO" id="GO:0005886">
    <property type="term" value="C:plasma membrane"/>
    <property type="evidence" value="ECO:0007669"/>
    <property type="project" value="UniProtKB-SubCell"/>
</dbReference>
<dbReference type="GO" id="GO:0008643">
    <property type="term" value="P:carbohydrate transport"/>
    <property type="evidence" value="ECO:0007669"/>
    <property type="project" value="InterPro"/>
</dbReference>
<dbReference type="EMBL" id="CP043431">
    <property type="protein sequence ID" value="QNT63995.1"/>
    <property type="molecule type" value="Genomic_DNA"/>
</dbReference>
<dbReference type="CDD" id="cd17332">
    <property type="entry name" value="MFS_MelB_like"/>
    <property type="match status" value="1"/>
</dbReference>
<evidence type="ECO:0000256" key="3">
    <source>
        <dbReference type="ARBA" id="ARBA00022475"/>
    </source>
</evidence>
<gene>
    <name evidence="9" type="ORF">FY536_01330</name>
</gene>
<evidence type="ECO:0000313" key="10">
    <source>
        <dbReference type="Proteomes" id="UP000516446"/>
    </source>
</evidence>
<keyword evidence="10" id="KW-1185">Reference proteome</keyword>
<dbReference type="RefSeq" id="WP_104914467.1">
    <property type="nucleotide sequence ID" value="NZ_CP026847.1"/>
</dbReference>
<dbReference type="PROSITE" id="PS00872">
    <property type="entry name" value="NA_GALACTOSIDE_SYMP"/>
    <property type="match status" value="1"/>
</dbReference>
<evidence type="ECO:0000256" key="2">
    <source>
        <dbReference type="ARBA" id="ARBA00022448"/>
    </source>
</evidence>
<evidence type="ECO:0000313" key="9">
    <source>
        <dbReference type="EMBL" id="QNT63995.1"/>
    </source>
</evidence>
<dbReference type="SUPFAM" id="SSF103473">
    <property type="entry name" value="MFS general substrate transporter"/>
    <property type="match status" value="1"/>
</dbReference>
<dbReference type="Pfam" id="PF13347">
    <property type="entry name" value="MFS_2"/>
    <property type="match status" value="1"/>
</dbReference>
<keyword evidence="2" id="KW-0813">Transport</keyword>
<evidence type="ECO:0000256" key="8">
    <source>
        <dbReference type="ARBA" id="ARBA00023136"/>
    </source>
</evidence>
<protein>
    <submittedName>
        <fullName evidence="9">MFS transporter</fullName>
    </submittedName>
</protein>
<dbReference type="Gene3D" id="1.20.1250.20">
    <property type="entry name" value="MFS general substrate transporter like domains"/>
    <property type="match status" value="1"/>
</dbReference>
<comment type="subcellular location">
    <subcellularLocation>
        <location evidence="1">Cell membrane</location>
        <topology evidence="1">Multi-pass membrane protein</topology>
    </subcellularLocation>
</comment>
<keyword evidence="3" id="KW-1003">Cell membrane</keyword>
<reference evidence="9 10" key="1">
    <citation type="submission" date="2019-08" db="EMBL/GenBank/DDBJ databases">
        <authorList>
            <person name="Chang H.C."/>
            <person name="Mun S.Y."/>
        </authorList>
    </citation>
    <scope>NUCLEOTIDE SEQUENCE [LARGE SCALE GENOMIC DNA]</scope>
    <source>
        <strain evidence="9 10">SK</strain>
    </source>
</reference>
<dbReference type="GO" id="GO:0006814">
    <property type="term" value="P:sodium ion transport"/>
    <property type="evidence" value="ECO:0007669"/>
    <property type="project" value="InterPro"/>
</dbReference>
<name>A0A7H1MKK9_9LACO</name>
<keyword evidence="5" id="KW-0812">Transmembrane</keyword>
<dbReference type="PANTHER" id="PTHR11328:SF36">
    <property type="entry name" value="MELIBIOSE PERMEASE"/>
    <property type="match status" value="1"/>
</dbReference>
<dbReference type="Proteomes" id="UP000516446">
    <property type="component" value="Chromosome"/>
</dbReference>
<keyword evidence="4" id="KW-0762">Sugar transport</keyword>
<accession>A0A7H1MKK9</accession>